<evidence type="ECO:0000313" key="2">
    <source>
        <dbReference type="Proteomes" id="UP000233551"/>
    </source>
</evidence>
<dbReference type="AlphaFoldDB" id="A0A2I0JGD2"/>
<dbReference type="Proteomes" id="UP000233551">
    <property type="component" value="Unassembled WGS sequence"/>
</dbReference>
<sequence length="254" mass="27851">MDARAGQQAPFLHCSTGFRTGASSLRMPDSRDAGRGGPITLLSDLKHGEFSEAEGRTVTRLHAVVGNRDCHYPPAAPCRPPAEAALGCFKDEMLHLLPTIEPPPGGITYSPYKTAGMRDETEDNTEEKIKLGLSRAIQEHNGTIVPVPASKTWVDPAGMGLSSSGNLIRSCSSFPKPEFHYGPTRFTNEEGSPWNRRLCGKSRLNRRLREESEGGKDDECNGSNSLFNLNCVLRDLLADDLMNPIVWSRLDVME</sequence>
<proteinExistence type="predicted"/>
<dbReference type="STRING" id="22663.A0A2I0JGD2"/>
<keyword evidence="2" id="KW-1185">Reference proteome</keyword>
<gene>
    <name evidence="1" type="ORF">CRG98_024896</name>
</gene>
<accession>A0A2I0JGD2</accession>
<dbReference type="EMBL" id="PGOL01001773">
    <property type="protein sequence ID" value="PKI54696.1"/>
    <property type="molecule type" value="Genomic_DNA"/>
</dbReference>
<protein>
    <submittedName>
        <fullName evidence="1">Uncharacterized protein</fullName>
    </submittedName>
</protein>
<evidence type="ECO:0000313" key="1">
    <source>
        <dbReference type="EMBL" id="PKI54696.1"/>
    </source>
</evidence>
<comment type="caution">
    <text evidence="1">The sequence shown here is derived from an EMBL/GenBank/DDBJ whole genome shotgun (WGS) entry which is preliminary data.</text>
</comment>
<organism evidence="1 2">
    <name type="scientific">Punica granatum</name>
    <name type="common">Pomegranate</name>
    <dbReference type="NCBI Taxonomy" id="22663"/>
    <lineage>
        <taxon>Eukaryota</taxon>
        <taxon>Viridiplantae</taxon>
        <taxon>Streptophyta</taxon>
        <taxon>Embryophyta</taxon>
        <taxon>Tracheophyta</taxon>
        <taxon>Spermatophyta</taxon>
        <taxon>Magnoliopsida</taxon>
        <taxon>eudicotyledons</taxon>
        <taxon>Gunneridae</taxon>
        <taxon>Pentapetalae</taxon>
        <taxon>rosids</taxon>
        <taxon>malvids</taxon>
        <taxon>Myrtales</taxon>
        <taxon>Lythraceae</taxon>
        <taxon>Punica</taxon>
    </lineage>
</organism>
<name>A0A2I0JGD2_PUNGR</name>
<reference evidence="1 2" key="1">
    <citation type="submission" date="2017-11" db="EMBL/GenBank/DDBJ databases">
        <title>De-novo sequencing of pomegranate (Punica granatum L.) genome.</title>
        <authorList>
            <person name="Akparov Z."/>
            <person name="Amiraslanov A."/>
            <person name="Hajiyeva S."/>
            <person name="Abbasov M."/>
            <person name="Kaur K."/>
            <person name="Hamwieh A."/>
            <person name="Solovyev V."/>
            <person name="Salamov A."/>
            <person name="Braich B."/>
            <person name="Kosarev P."/>
            <person name="Mahmoud A."/>
            <person name="Hajiyev E."/>
            <person name="Babayeva S."/>
            <person name="Izzatullayeva V."/>
            <person name="Mammadov A."/>
            <person name="Mammadov A."/>
            <person name="Sharifova S."/>
            <person name="Ojaghi J."/>
            <person name="Eynullazada K."/>
            <person name="Bayramov B."/>
            <person name="Abdulazimova A."/>
            <person name="Shahmuradov I."/>
        </authorList>
    </citation>
    <scope>NUCLEOTIDE SEQUENCE [LARGE SCALE GENOMIC DNA]</scope>
    <source>
        <strain evidence="2">cv. AG2017</strain>
        <tissue evidence="1">Leaf</tissue>
    </source>
</reference>